<comment type="caution">
    <text evidence="1">The sequence shown here is derived from an EMBL/GenBank/DDBJ whole genome shotgun (WGS) entry which is preliminary data.</text>
</comment>
<keyword evidence="2" id="KW-1185">Reference proteome</keyword>
<organism evidence="1 2">
    <name type="scientific">Amycolatopsis bartoniae</name>
    <dbReference type="NCBI Taxonomy" id="941986"/>
    <lineage>
        <taxon>Bacteria</taxon>
        <taxon>Bacillati</taxon>
        <taxon>Actinomycetota</taxon>
        <taxon>Actinomycetes</taxon>
        <taxon>Pseudonocardiales</taxon>
        <taxon>Pseudonocardiaceae</taxon>
        <taxon>Amycolatopsis</taxon>
    </lineage>
</organism>
<dbReference type="Proteomes" id="UP000658656">
    <property type="component" value="Unassembled WGS sequence"/>
</dbReference>
<accession>A0A8H9MD74</accession>
<protein>
    <recommendedName>
        <fullName evidence="3">PPM-type phosphatase domain-containing protein</fullName>
    </recommendedName>
</protein>
<sequence>MIEVVESVVVPKSDHSPCADRLIAGPATWGVADGATAKPWDDPRGPDGAILADAVSTLLANLPRGADFAEAVRAATAEVAEMLAQAGIRPGRGSAVSFCVLQPAKRQIWRVGEARVMIDGRPVPTPGQAEDVVATARALAIESFLAAGETPESLRDVDRGRAAVEPLLRSLVELRNSATSRFAHAAIDGNPVPDHLTEIIPLRDGDHDIVIATDGYVTIAPTLGESEKLLAGRIERDPLMIEEPTATKGVGRGANSFDDRAYIRVRLSGDT</sequence>
<reference evidence="1" key="2">
    <citation type="submission" date="2020-09" db="EMBL/GenBank/DDBJ databases">
        <authorList>
            <person name="Sun Q."/>
            <person name="Zhou Y."/>
        </authorList>
    </citation>
    <scope>NUCLEOTIDE SEQUENCE</scope>
    <source>
        <strain evidence="1">CGMCC 4.7679</strain>
    </source>
</reference>
<gene>
    <name evidence="1" type="ORF">GCM10017566_23780</name>
</gene>
<dbReference type="RefSeq" id="WP_145934206.1">
    <property type="nucleotide sequence ID" value="NZ_BNAV01000003.1"/>
</dbReference>
<name>A0A8H9MD74_9PSEU</name>
<evidence type="ECO:0008006" key="3">
    <source>
        <dbReference type="Google" id="ProtNLM"/>
    </source>
</evidence>
<dbReference type="AlphaFoldDB" id="A0A8H9MD74"/>
<evidence type="ECO:0000313" key="1">
    <source>
        <dbReference type="EMBL" id="GHF49959.1"/>
    </source>
</evidence>
<proteinExistence type="predicted"/>
<dbReference type="OrthoDB" id="508128at2"/>
<dbReference type="EMBL" id="BNAV01000003">
    <property type="protein sequence ID" value="GHF49959.1"/>
    <property type="molecule type" value="Genomic_DNA"/>
</dbReference>
<reference evidence="1" key="1">
    <citation type="journal article" date="2014" name="Int. J. Syst. Evol. Microbiol.">
        <title>Complete genome sequence of Corynebacterium casei LMG S-19264T (=DSM 44701T), isolated from a smear-ripened cheese.</title>
        <authorList>
            <consortium name="US DOE Joint Genome Institute (JGI-PGF)"/>
            <person name="Walter F."/>
            <person name="Albersmeier A."/>
            <person name="Kalinowski J."/>
            <person name="Ruckert C."/>
        </authorList>
    </citation>
    <scope>NUCLEOTIDE SEQUENCE</scope>
    <source>
        <strain evidence="1">CGMCC 4.7679</strain>
    </source>
</reference>
<evidence type="ECO:0000313" key="2">
    <source>
        <dbReference type="Proteomes" id="UP000658656"/>
    </source>
</evidence>